<dbReference type="InterPro" id="IPR002589">
    <property type="entry name" value="Macro_dom"/>
</dbReference>
<organism evidence="2 3">
    <name type="scientific">Flexivirga caeni</name>
    <dbReference type="NCBI Taxonomy" id="2294115"/>
    <lineage>
        <taxon>Bacteria</taxon>
        <taxon>Bacillati</taxon>
        <taxon>Actinomycetota</taxon>
        <taxon>Actinomycetes</taxon>
        <taxon>Micrococcales</taxon>
        <taxon>Dermacoccaceae</taxon>
        <taxon>Flexivirga</taxon>
    </lineage>
</organism>
<dbReference type="EMBL" id="RJJQ01000002">
    <property type="protein sequence ID" value="RNI24784.1"/>
    <property type="molecule type" value="Genomic_DNA"/>
</dbReference>
<evidence type="ECO:0000259" key="1">
    <source>
        <dbReference type="PROSITE" id="PS51154"/>
    </source>
</evidence>
<evidence type="ECO:0000313" key="2">
    <source>
        <dbReference type="EMBL" id="RNI24784.1"/>
    </source>
</evidence>
<dbReference type="SMART" id="SM00506">
    <property type="entry name" value="A1pp"/>
    <property type="match status" value="1"/>
</dbReference>
<feature type="domain" description="Macro" evidence="1">
    <location>
        <begin position="6"/>
        <end position="179"/>
    </location>
</feature>
<gene>
    <name evidence="2" type="ORF">EFY87_03590</name>
</gene>
<dbReference type="InterPro" id="IPR043472">
    <property type="entry name" value="Macro_dom-like"/>
</dbReference>
<dbReference type="Proteomes" id="UP000271678">
    <property type="component" value="Unassembled WGS sequence"/>
</dbReference>
<name>A0A3M9MH09_9MICO</name>
<reference evidence="2 3" key="1">
    <citation type="submission" date="2018-11" db="EMBL/GenBank/DDBJ databases">
        <title>Draft genome of Simplicispira Flexivirga sp. BO-16.</title>
        <authorList>
            <person name="Im W.T."/>
        </authorList>
    </citation>
    <scope>NUCLEOTIDE SEQUENCE [LARGE SCALE GENOMIC DNA]</scope>
    <source>
        <strain evidence="2 3">BO-16</strain>
    </source>
</reference>
<accession>A0A3M9MH09</accession>
<sequence>MPARRCAPPPERVPGAVKLSKISGDLAQVDDVDALVNPWNRNYMPRWLLFPGGVSRALKRRTGPGPWKQLAGAGVLPVGGCVVTDAGQLSGQIKLIHVAGLNLAWRATEATVHASVHGVIRAAVDHRMRHIAMPLIGSGSGGLDRASSLHCIEEALGHYTHGHPIDVLVVEHADAVDRL</sequence>
<dbReference type="PROSITE" id="PS51154">
    <property type="entry name" value="MACRO"/>
    <property type="match status" value="1"/>
</dbReference>
<comment type="caution">
    <text evidence="2">The sequence shown here is derived from an EMBL/GenBank/DDBJ whole genome shotgun (WGS) entry which is preliminary data.</text>
</comment>
<evidence type="ECO:0000313" key="3">
    <source>
        <dbReference type="Proteomes" id="UP000271678"/>
    </source>
</evidence>
<keyword evidence="3" id="KW-1185">Reference proteome</keyword>
<dbReference type="Pfam" id="PF01661">
    <property type="entry name" value="Macro"/>
    <property type="match status" value="1"/>
</dbReference>
<protein>
    <submittedName>
        <fullName evidence="2">Appr-1-p processing protein</fullName>
    </submittedName>
</protein>
<dbReference type="SUPFAM" id="SSF52949">
    <property type="entry name" value="Macro domain-like"/>
    <property type="match status" value="1"/>
</dbReference>
<dbReference type="Gene3D" id="3.40.220.10">
    <property type="entry name" value="Leucine Aminopeptidase, subunit E, domain 1"/>
    <property type="match status" value="1"/>
</dbReference>
<dbReference type="AlphaFoldDB" id="A0A3M9MH09"/>
<proteinExistence type="predicted"/>